<feature type="region of interest" description="Disordered" evidence="1">
    <location>
        <begin position="19"/>
        <end position="94"/>
    </location>
</feature>
<evidence type="ECO:0000313" key="3">
    <source>
        <dbReference type="Proteomes" id="UP000053660"/>
    </source>
</evidence>
<proteinExistence type="predicted"/>
<reference evidence="2 3" key="1">
    <citation type="submission" date="2014-03" db="EMBL/GenBank/DDBJ databases">
        <title>Draft genome of the hookworm Oesophagostomum dentatum.</title>
        <authorList>
            <person name="Mitreva M."/>
        </authorList>
    </citation>
    <scope>NUCLEOTIDE SEQUENCE [LARGE SCALE GENOMIC DNA]</scope>
    <source>
        <strain evidence="2 3">OD-Hann</strain>
    </source>
</reference>
<name>A0A0B1SL34_OESDE</name>
<sequence>MAPVFRSKDRRLRSFDSISSSASLATSTAPREITSRPTVSSILGSSVDSPSPSASSIAPRKFSAFQSQDSIDSVDSSSPSSNGVTSSEKEKKRSKWGFSAFRFRSKEKDMVDWDRQAARYSLSRTVLYKDNPYI</sequence>
<dbReference type="AlphaFoldDB" id="A0A0B1SL34"/>
<dbReference type="Proteomes" id="UP000053660">
    <property type="component" value="Unassembled WGS sequence"/>
</dbReference>
<organism evidence="2 3">
    <name type="scientific">Oesophagostomum dentatum</name>
    <name type="common">Nodular worm</name>
    <dbReference type="NCBI Taxonomy" id="61180"/>
    <lineage>
        <taxon>Eukaryota</taxon>
        <taxon>Metazoa</taxon>
        <taxon>Ecdysozoa</taxon>
        <taxon>Nematoda</taxon>
        <taxon>Chromadorea</taxon>
        <taxon>Rhabditida</taxon>
        <taxon>Rhabditina</taxon>
        <taxon>Rhabditomorpha</taxon>
        <taxon>Strongyloidea</taxon>
        <taxon>Strongylidae</taxon>
        <taxon>Oesophagostomum</taxon>
    </lineage>
</organism>
<feature type="compositionally biased region" description="Low complexity" evidence="1">
    <location>
        <begin position="19"/>
        <end position="29"/>
    </location>
</feature>
<feature type="compositionally biased region" description="Low complexity" evidence="1">
    <location>
        <begin position="39"/>
        <end position="58"/>
    </location>
</feature>
<accession>A0A0B1SL34</accession>
<keyword evidence="3" id="KW-1185">Reference proteome</keyword>
<gene>
    <name evidence="2" type="ORF">OESDEN_15693</name>
</gene>
<evidence type="ECO:0000313" key="2">
    <source>
        <dbReference type="EMBL" id="KHJ84591.1"/>
    </source>
</evidence>
<protein>
    <submittedName>
        <fullName evidence="2">Uncharacterized protein</fullName>
    </submittedName>
</protein>
<feature type="compositionally biased region" description="Low complexity" evidence="1">
    <location>
        <begin position="67"/>
        <end position="86"/>
    </location>
</feature>
<dbReference type="EMBL" id="KN567727">
    <property type="protein sequence ID" value="KHJ84591.1"/>
    <property type="molecule type" value="Genomic_DNA"/>
</dbReference>
<evidence type="ECO:0000256" key="1">
    <source>
        <dbReference type="SAM" id="MobiDB-lite"/>
    </source>
</evidence>